<accession>A0AAV2IHV2</accession>
<reference evidence="3 4" key="1">
    <citation type="submission" date="2024-04" db="EMBL/GenBank/DDBJ databases">
        <authorList>
            <consortium name="Genoscope - CEA"/>
            <person name="William W."/>
        </authorList>
    </citation>
    <scope>NUCLEOTIDE SEQUENCE [LARGE SCALE GENOMIC DNA]</scope>
</reference>
<comment type="similarity">
    <text evidence="2">Belongs to the short-chain dehydrogenases/reductases (SDR) family.</text>
</comment>
<dbReference type="Gene3D" id="3.40.50.720">
    <property type="entry name" value="NAD(P)-binding Rossmann-like Domain"/>
    <property type="match status" value="1"/>
</dbReference>
<evidence type="ECO:0000256" key="2">
    <source>
        <dbReference type="RuleBase" id="RU000363"/>
    </source>
</evidence>
<keyword evidence="4" id="KW-1185">Reference proteome</keyword>
<evidence type="ECO:0000313" key="3">
    <source>
        <dbReference type="EMBL" id="CAL1546658.1"/>
    </source>
</evidence>
<dbReference type="PANTHER" id="PTHR43313:SF50">
    <property type="entry name" value="GH26015P"/>
    <property type="match status" value="1"/>
</dbReference>
<comment type="caution">
    <text evidence="3">The sequence shown here is derived from an EMBL/GenBank/DDBJ whole genome shotgun (WGS) entry which is preliminary data.</text>
</comment>
<dbReference type="PRINTS" id="PR00080">
    <property type="entry name" value="SDRFAMILY"/>
</dbReference>
<protein>
    <submittedName>
        <fullName evidence="3">Uncharacterized protein</fullName>
    </submittedName>
</protein>
<dbReference type="InterPro" id="IPR020904">
    <property type="entry name" value="Sc_DH/Rdtase_CS"/>
</dbReference>
<dbReference type="PANTHER" id="PTHR43313">
    <property type="entry name" value="SHORT-CHAIN DEHYDROGENASE/REDUCTASE FAMILY 9C"/>
    <property type="match status" value="1"/>
</dbReference>
<proteinExistence type="inferred from homology"/>
<dbReference type="InterPro" id="IPR036291">
    <property type="entry name" value="NAD(P)-bd_dom_sf"/>
</dbReference>
<dbReference type="PROSITE" id="PS00061">
    <property type="entry name" value="ADH_SHORT"/>
    <property type="match status" value="1"/>
</dbReference>
<dbReference type="Proteomes" id="UP001497497">
    <property type="component" value="Unassembled WGS sequence"/>
</dbReference>
<dbReference type="GO" id="GO:0016491">
    <property type="term" value="F:oxidoreductase activity"/>
    <property type="evidence" value="ECO:0007669"/>
    <property type="project" value="UniProtKB-KW"/>
</dbReference>
<organism evidence="3 4">
    <name type="scientific">Lymnaea stagnalis</name>
    <name type="common">Great pond snail</name>
    <name type="synonym">Helix stagnalis</name>
    <dbReference type="NCBI Taxonomy" id="6523"/>
    <lineage>
        <taxon>Eukaryota</taxon>
        <taxon>Metazoa</taxon>
        <taxon>Spiralia</taxon>
        <taxon>Lophotrochozoa</taxon>
        <taxon>Mollusca</taxon>
        <taxon>Gastropoda</taxon>
        <taxon>Heterobranchia</taxon>
        <taxon>Euthyneura</taxon>
        <taxon>Panpulmonata</taxon>
        <taxon>Hygrophila</taxon>
        <taxon>Lymnaeoidea</taxon>
        <taxon>Lymnaeidae</taxon>
        <taxon>Lymnaea</taxon>
    </lineage>
</organism>
<name>A0AAV2IHV2_LYMST</name>
<evidence type="ECO:0000313" key="4">
    <source>
        <dbReference type="Proteomes" id="UP001497497"/>
    </source>
</evidence>
<dbReference type="GO" id="GO:0008202">
    <property type="term" value="P:steroid metabolic process"/>
    <property type="evidence" value="ECO:0007669"/>
    <property type="project" value="TreeGrafter"/>
</dbReference>
<gene>
    <name evidence="3" type="ORF">GSLYS_00020035001</name>
</gene>
<dbReference type="InterPro" id="IPR002347">
    <property type="entry name" value="SDR_fam"/>
</dbReference>
<keyword evidence="1" id="KW-0560">Oxidoreductase</keyword>
<evidence type="ECO:0000256" key="1">
    <source>
        <dbReference type="ARBA" id="ARBA00023002"/>
    </source>
</evidence>
<sequence>MGFPVVAGCLTKAGSESLGKSCSSRLKTLTVDVTDSDSIRAAYEAVKKALPDDTCLWAVVNNAGVTGRLTVSEMCTKKDFIDACNVNLFGPIEVARTFMPLLRKSKGRVVNMVSVMGRCPAVSSPYSVSKFGLEAYSDVLRREVSRFGVKVIVIEPGFFKTTIFNREALQASTRKTFEQSSSEVQAAYGHDYVEKMSSLLDGVMDSLSPHTYKVVNAYVDAITAKYPRARYLVGYDAKFLFVPIYHLPEWLMDWLIEFKSRKLIQKTTS</sequence>
<dbReference type="SUPFAM" id="SSF51735">
    <property type="entry name" value="NAD(P)-binding Rossmann-fold domains"/>
    <property type="match status" value="1"/>
</dbReference>
<dbReference type="AlphaFoldDB" id="A0AAV2IHV2"/>
<dbReference type="PRINTS" id="PR00081">
    <property type="entry name" value="GDHRDH"/>
</dbReference>
<dbReference type="EMBL" id="CAXITT010000838">
    <property type="protein sequence ID" value="CAL1546658.1"/>
    <property type="molecule type" value="Genomic_DNA"/>
</dbReference>
<dbReference type="Pfam" id="PF00106">
    <property type="entry name" value="adh_short"/>
    <property type="match status" value="1"/>
</dbReference>